<evidence type="ECO:0000259" key="3">
    <source>
        <dbReference type="PROSITE" id="PS51767"/>
    </source>
</evidence>
<evidence type="ECO:0000313" key="4">
    <source>
        <dbReference type="EMBL" id="KAF2148004.1"/>
    </source>
</evidence>
<name>A0A9P4MFJ8_9PEZI</name>
<keyword evidence="5" id="KW-1185">Reference proteome</keyword>
<dbReference type="InterPro" id="IPR001461">
    <property type="entry name" value="Aspartic_peptidase_A1"/>
</dbReference>
<dbReference type="EMBL" id="ML996094">
    <property type="protein sequence ID" value="KAF2148004.1"/>
    <property type="molecule type" value="Genomic_DNA"/>
</dbReference>
<keyword evidence="2" id="KW-0732">Signal</keyword>
<dbReference type="OrthoDB" id="771136at2759"/>
<accession>A0A9P4MFJ8</accession>
<dbReference type="CDD" id="cd05471">
    <property type="entry name" value="pepsin_like"/>
    <property type="match status" value="1"/>
</dbReference>
<proteinExistence type="inferred from homology"/>
<dbReference type="Gene3D" id="2.40.70.10">
    <property type="entry name" value="Acid Proteases"/>
    <property type="match status" value="2"/>
</dbReference>
<dbReference type="Proteomes" id="UP000799439">
    <property type="component" value="Unassembled WGS sequence"/>
</dbReference>
<feature type="signal peptide" evidence="2">
    <location>
        <begin position="1"/>
        <end position="19"/>
    </location>
</feature>
<dbReference type="AlphaFoldDB" id="A0A9P4MFJ8"/>
<dbReference type="SUPFAM" id="SSF50630">
    <property type="entry name" value="Acid proteases"/>
    <property type="match status" value="1"/>
</dbReference>
<keyword evidence="4" id="KW-0378">Hydrolase</keyword>
<dbReference type="PANTHER" id="PTHR47966:SF65">
    <property type="entry name" value="ASPARTIC-TYPE ENDOPEPTIDASE"/>
    <property type="match status" value="1"/>
</dbReference>
<comment type="caution">
    <text evidence="4">The sequence shown here is derived from an EMBL/GenBank/DDBJ whole genome shotgun (WGS) entry which is preliminary data.</text>
</comment>
<gene>
    <name evidence="4" type="ORF">K461DRAFT_283100</name>
</gene>
<evidence type="ECO:0000256" key="1">
    <source>
        <dbReference type="ARBA" id="ARBA00007447"/>
    </source>
</evidence>
<evidence type="ECO:0000256" key="2">
    <source>
        <dbReference type="SAM" id="SignalP"/>
    </source>
</evidence>
<dbReference type="InterPro" id="IPR033121">
    <property type="entry name" value="PEPTIDASE_A1"/>
</dbReference>
<dbReference type="GO" id="GO:0004190">
    <property type="term" value="F:aspartic-type endopeptidase activity"/>
    <property type="evidence" value="ECO:0007669"/>
    <property type="project" value="InterPro"/>
</dbReference>
<feature type="chain" id="PRO_5040376853" evidence="2">
    <location>
        <begin position="20"/>
        <end position="432"/>
    </location>
</feature>
<dbReference type="PROSITE" id="PS51767">
    <property type="entry name" value="PEPTIDASE_A1"/>
    <property type="match status" value="1"/>
</dbReference>
<dbReference type="PANTHER" id="PTHR47966">
    <property type="entry name" value="BETA-SITE APP-CLEAVING ENZYME, ISOFORM A-RELATED"/>
    <property type="match status" value="1"/>
</dbReference>
<evidence type="ECO:0000313" key="5">
    <source>
        <dbReference type="Proteomes" id="UP000799439"/>
    </source>
</evidence>
<dbReference type="InterPro" id="IPR034164">
    <property type="entry name" value="Pepsin-like_dom"/>
</dbReference>
<protein>
    <submittedName>
        <fullName evidence="4">Acid protease</fullName>
    </submittedName>
</protein>
<reference evidence="4" key="1">
    <citation type="journal article" date="2020" name="Stud. Mycol.">
        <title>101 Dothideomycetes genomes: a test case for predicting lifestyles and emergence of pathogens.</title>
        <authorList>
            <person name="Haridas S."/>
            <person name="Albert R."/>
            <person name="Binder M."/>
            <person name="Bloem J."/>
            <person name="Labutti K."/>
            <person name="Salamov A."/>
            <person name="Andreopoulos B."/>
            <person name="Baker S."/>
            <person name="Barry K."/>
            <person name="Bills G."/>
            <person name="Bluhm B."/>
            <person name="Cannon C."/>
            <person name="Castanera R."/>
            <person name="Culley D."/>
            <person name="Daum C."/>
            <person name="Ezra D."/>
            <person name="Gonzalez J."/>
            <person name="Henrissat B."/>
            <person name="Kuo A."/>
            <person name="Liang C."/>
            <person name="Lipzen A."/>
            <person name="Lutzoni F."/>
            <person name="Magnuson J."/>
            <person name="Mondo S."/>
            <person name="Nolan M."/>
            <person name="Ohm R."/>
            <person name="Pangilinan J."/>
            <person name="Park H.-J."/>
            <person name="Ramirez L."/>
            <person name="Alfaro M."/>
            <person name="Sun H."/>
            <person name="Tritt A."/>
            <person name="Yoshinaga Y."/>
            <person name="Zwiers L.-H."/>
            <person name="Turgeon B."/>
            <person name="Goodwin S."/>
            <person name="Spatafora J."/>
            <person name="Crous P."/>
            <person name="Grigoriev I."/>
        </authorList>
    </citation>
    <scope>NUCLEOTIDE SEQUENCE</scope>
    <source>
        <strain evidence="4">CBS 260.36</strain>
    </source>
</reference>
<feature type="domain" description="Peptidase A1" evidence="3">
    <location>
        <begin position="39"/>
        <end position="401"/>
    </location>
</feature>
<comment type="similarity">
    <text evidence="1">Belongs to the peptidase A1 family.</text>
</comment>
<dbReference type="InterPro" id="IPR021109">
    <property type="entry name" value="Peptidase_aspartic_dom_sf"/>
</dbReference>
<dbReference type="Pfam" id="PF00026">
    <property type="entry name" value="Asp"/>
    <property type="match status" value="1"/>
</dbReference>
<keyword evidence="4" id="KW-0645">Protease</keyword>
<organism evidence="4 5">
    <name type="scientific">Myriangium duriaei CBS 260.36</name>
    <dbReference type="NCBI Taxonomy" id="1168546"/>
    <lineage>
        <taxon>Eukaryota</taxon>
        <taxon>Fungi</taxon>
        <taxon>Dikarya</taxon>
        <taxon>Ascomycota</taxon>
        <taxon>Pezizomycotina</taxon>
        <taxon>Dothideomycetes</taxon>
        <taxon>Dothideomycetidae</taxon>
        <taxon>Myriangiales</taxon>
        <taxon>Myriangiaceae</taxon>
        <taxon>Myriangium</taxon>
    </lineage>
</organism>
<sequence>MYSVLFFSALAAAAPATQSTGSSYLAIPAHFKYGNYPRITADLLWGSPAQKPVETIMDTGSAGFWVFGPNSTINDGSNYLFVPGPCNKSVTHFYDPKNSKSSKGRKQIDLAYAYGGNGKIVSGGYTVNDTISFANTKWPALTGQQVGITNHTLVKQLDANCQIPESAFDHSILGLAPPKTGLIGVYPSFRDNLATSNPSMSSSFSAWFDAPPKAANGTFSGTILFGALPPANKYSGKLVSVKLNPPTDTYLGYYVSMPTVAVSSIKAPTVFKTPTVSDKTVTRCLVDSGTGTDTLPISQSSVEKLSGLITYQGYLAYNGSCSSIPASASFKFTFPGANAGQSVAVSLPIKNYARGTLVDETKGKVCGLSVTLDDSSCVLGAPFFSGAFLAFNDKPAQIAVAQGGVSTGQMSGLSGLGQMTVIPRGQKIPRAV</sequence>
<dbReference type="GO" id="GO:0006508">
    <property type="term" value="P:proteolysis"/>
    <property type="evidence" value="ECO:0007669"/>
    <property type="project" value="UniProtKB-KW"/>
</dbReference>